<gene>
    <name evidence="1" type="ORF">L2E82_17817</name>
</gene>
<comment type="caution">
    <text evidence="1">The sequence shown here is derived from an EMBL/GenBank/DDBJ whole genome shotgun (WGS) entry which is preliminary data.</text>
</comment>
<accession>A0ACB9F9S9</accession>
<evidence type="ECO:0000313" key="2">
    <source>
        <dbReference type="Proteomes" id="UP001055811"/>
    </source>
</evidence>
<organism evidence="1 2">
    <name type="scientific">Cichorium intybus</name>
    <name type="common">Chicory</name>
    <dbReference type="NCBI Taxonomy" id="13427"/>
    <lineage>
        <taxon>Eukaryota</taxon>
        <taxon>Viridiplantae</taxon>
        <taxon>Streptophyta</taxon>
        <taxon>Embryophyta</taxon>
        <taxon>Tracheophyta</taxon>
        <taxon>Spermatophyta</taxon>
        <taxon>Magnoliopsida</taxon>
        <taxon>eudicotyledons</taxon>
        <taxon>Gunneridae</taxon>
        <taxon>Pentapetalae</taxon>
        <taxon>asterids</taxon>
        <taxon>campanulids</taxon>
        <taxon>Asterales</taxon>
        <taxon>Asteraceae</taxon>
        <taxon>Cichorioideae</taxon>
        <taxon>Cichorieae</taxon>
        <taxon>Cichoriinae</taxon>
        <taxon>Cichorium</taxon>
    </lineage>
</organism>
<evidence type="ECO:0000313" key="1">
    <source>
        <dbReference type="EMBL" id="KAI3767581.1"/>
    </source>
</evidence>
<reference evidence="1 2" key="2">
    <citation type="journal article" date="2022" name="Mol. Ecol. Resour.">
        <title>The genomes of chicory, endive, great burdock and yacon provide insights into Asteraceae paleo-polyploidization history and plant inulin production.</title>
        <authorList>
            <person name="Fan W."/>
            <person name="Wang S."/>
            <person name="Wang H."/>
            <person name="Wang A."/>
            <person name="Jiang F."/>
            <person name="Liu H."/>
            <person name="Zhao H."/>
            <person name="Xu D."/>
            <person name="Zhang Y."/>
        </authorList>
    </citation>
    <scope>NUCLEOTIDE SEQUENCE [LARGE SCALE GENOMIC DNA]</scope>
    <source>
        <strain evidence="2">cv. Punajuju</strain>
        <tissue evidence="1">Leaves</tissue>
    </source>
</reference>
<keyword evidence="2" id="KW-1185">Reference proteome</keyword>
<proteinExistence type="predicted"/>
<reference evidence="2" key="1">
    <citation type="journal article" date="2022" name="Mol. Ecol. Resour.">
        <title>The genomes of chicory, endive, great burdock and yacon provide insights into Asteraceae palaeo-polyploidization history and plant inulin production.</title>
        <authorList>
            <person name="Fan W."/>
            <person name="Wang S."/>
            <person name="Wang H."/>
            <person name="Wang A."/>
            <person name="Jiang F."/>
            <person name="Liu H."/>
            <person name="Zhao H."/>
            <person name="Xu D."/>
            <person name="Zhang Y."/>
        </authorList>
    </citation>
    <scope>NUCLEOTIDE SEQUENCE [LARGE SCALE GENOMIC DNA]</scope>
    <source>
        <strain evidence="2">cv. Punajuju</strain>
    </source>
</reference>
<name>A0ACB9F9S9_CICIN</name>
<dbReference type="EMBL" id="CM042011">
    <property type="protein sequence ID" value="KAI3767581.1"/>
    <property type="molecule type" value="Genomic_DNA"/>
</dbReference>
<protein>
    <submittedName>
        <fullName evidence="1">Uncharacterized protein</fullName>
    </submittedName>
</protein>
<dbReference type="Proteomes" id="UP001055811">
    <property type="component" value="Linkage Group LG03"/>
</dbReference>
<sequence length="141" mass="15613">MEAKLRAWLESKGKAKASLSTTPRSIKKLNTGKPKPTATFGAQKVKVDSLCSHVTQTRKVLFPISSNIINPVTPKHRLVAADADTPLDKFKAMSANLKSSLAQEYINFIKTSDTVEFLQLKGIGEKMAEYILEVRHISPFK</sequence>